<evidence type="ECO:0000259" key="5">
    <source>
        <dbReference type="PROSITE" id="PS51007"/>
    </source>
</evidence>
<evidence type="ECO:0000256" key="1">
    <source>
        <dbReference type="ARBA" id="ARBA00022617"/>
    </source>
</evidence>
<dbReference type="PROSITE" id="PS51007">
    <property type="entry name" value="CYTC"/>
    <property type="match status" value="2"/>
</dbReference>
<reference evidence="6 7" key="1">
    <citation type="submission" date="2012-02" db="EMBL/GenBank/DDBJ databases">
        <title>Complete sequence of chromosome of Singulisphaera acidiphila DSM 18658.</title>
        <authorList>
            <consortium name="US DOE Joint Genome Institute (JGI-PGF)"/>
            <person name="Lucas S."/>
            <person name="Copeland A."/>
            <person name="Lapidus A."/>
            <person name="Glavina del Rio T."/>
            <person name="Dalin E."/>
            <person name="Tice H."/>
            <person name="Bruce D."/>
            <person name="Goodwin L."/>
            <person name="Pitluck S."/>
            <person name="Peters L."/>
            <person name="Ovchinnikova G."/>
            <person name="Chertkov O."/>
            <person name="Kyrpides N."/>
            <person name="Mavromatis K."/>
            <person name="Ivanova N."/>
            <person name="Brettin T."/>
            <person name="Detter J.C."/>
            <person name="Han C."/>
            <person name="Larimer F."/>
            <person name="Land M."/>
            <person name="Hauser L."/>
            <person name="Markowitz V."/>
            <person name="Cheng J.-F."/>
            <person name="Hugenholtz P."/>
            <person name="Woyke T."/>
            <person name="Wu D."/>
            <person name="Tindall B."/>
            <person name="Pomrenke H."/>
            <person name="Brambilla E."/>
            <person name="Klenk H.-P."/>
            <person name="Eisen J.A."/>
        </authorList>
    </citation>
    <scope>NUCLEOTIDE SEQUENCE [LARGE SCALE GENOMIC DNA]</scope>
    <source>
        <strain evidence="7">ATCC BAA-1392 / DSM 18658 / VKM B-2454 / MOB10</strain>
    </source>
</reference>
<dbReference type="RefSeq" id="WP_015248215.1">
    <property type="nucleotide sequence ID" value="NC_019892.1"/>
</dbReference>
<organism evidence="6 7">
    <name type="scientific">Singulisphaera acidiphila (strain ATCC BAA-1392 / DSM 18658 / VKM B-2454 / MOB10)</name>
    <dbReference type="NCBI Taxonomy" id="886293"/>
    <lineage>
        <taxon>Bacteria</taxon>
        <taxon>Pseudomonadati</taxon>
        <taxon>Planctomycetota</taxon>
        <taxon>Planctomycetia</taxon>
        <taxon>Isosphaerales</taxon>
        <taxon>Isosphaeraceae</taxon>
        <taxon>Singulisphaera</taxon>
    </lineage>
</organism>
<dbReference type="SUPFAM" id="SSF46626">
    <property type="entry name" value="Cytochrome c"/>
    <property type="match status" value="2"/>
</dbReference>
<gene>
    <name evidence="6" type="ordered locus">Sinac_4951</name>
</gene>
<dbReference type="InterPro" id="IPR009056">
    <property type="entry name" value="Cyt_c-like_dom"/>
</dbReference>
<dbReference type="eggNOG" id="COG3391">
    <property type="taxonomic scope" value="Bacteria"/>
</dbReference>
<dbReference type="PANTHER" id="PTHR47197">
    <property type="entry name" value="PROTEIN NIRF"/>
    <property type="match status" value="1"/>
</dbReference>
<dbReference type="KEGG" id="saci:Sinac_4951"/>
<dbReference type="InterPro" id="IPR011964">
    <property type="entry name" value="YVTN_b-propeller_repeat"/>
</dbReference>
<dbReference type="eggNOG" id="COG1858">
    <property type="taxonomic scope" value="Bacteria"/>
</dbReference>
<evidence type="ECO:0000313" key="6">
    <source>
        <dbReference type="EMBL" id="AGA29107.1"/>
    </source>
</evidence>
<feature type="domain" description="Cytochrome c" evidence="5">
    <location>
        <begin position="393"/>
        <end position="504"/>
    </location>
</feature>
<dbReference type="GO" id="GO:0046872">
    <property type="term" value="F:metal ion binding"/>
    <property type="evidence" value="ECO:0007669"/>
    <property type="project" value="UniProtKB-KW"/>
</dbReference>
<keyword evidence="7" id="KW-1185">Reference proteome</keyword>
<evidence type="ECO:0000256" key="2">
    <source>
        <dbReference type="ARBA" id="ARBA00022723"/>
    </source>
</evidence>
<dbReference type="GO" id="GO:0009055">
    <property type="term" value="F:electron transfer activity"/>
    <property type="evidence" value="ECO:0007669"/>
    <property type="project" value="InterPro"/>
</dbReference>
<keyword evidence="2 4" id="KW-0479">Metal-binding</keyword>
<dbReference type="NCBIfam" id="TIGR02276">
    <property type="entry name" value="beta_rpt_yvtn"/>
    <property type="match status" value="1"/>
</dbReference>
<accession>L0DIM1</accession>
<dbReference type="PANTHER" id="PTHR47197:SF3">
    <property type="entry name" value="DIHYDRO-HEME D1 DEHYDROGENASE"/>
    <property type="match status" value="1"/>
</dbReference>
<dbReference type="InterPro" id="IPR036909">
    <property type="entry name" value="Cyt_c-like_dom_sf"/>
</dbReference>
<sequence>MKNRPRVRMGLASALALVALVLLTYVPFALSDDPAKPAQEREQEPHRSPIALVLSTDGTRLLTANQTAGTVSLVDTAAGRVLAEVATGDKPAGVALAKDSRRGAVTHWYGYDLAVLDVGADTLKVVGRVEVGPEPRGVVIGDDGKTAYVAVGVSNEVVRVDLDACEVTGRLAVGREPRGLALSPDGSHLLVGNTRSQSLSLISVGSWTVERTLPIKGDNLRQVTFSGDGSTGYVANLRNKGFATTRNNIDLGWVVGQCLTRVELDGAEPFATLTLDTQGKAAADVHGAAAARDGRYLAVSCGGTHEVMIFRTDLAALPWRSSSSRDMIDPSLLKSDGRFRRIEVGGRPTELAFAADGKTLYVANYLNDSVQVVDAEGAKLLRTIPLGGPKELSLVRRGEILFHAAERSFNQWYSCNTCHSDGHTNGLHFDTLNDGRQDLSTSHLRSRKKVPTLRRVSQTGPWTWHGWQTSLEDATIESFTKSMQGPNPSADEVRALVAYLTTLEFPRNPFRNADGSLSPEAQRGEVIFRSSKTACSKCHSGPELTDGKIHIVGLEERDDAYEGYNPPSLRGVYDKDPFLHDGRSKTLREALADPHSPETVSALGTLSESETDDLIAYLKSL</sequence>
<evidence type="ECO:0000256" key="3">
    <source>
        <dbReference type="ARBA" id="ARBA00023004"/>
    </source>
</evidence>
<keyword evidence="3 4" id="KW-0408">Iron</keyword>
<evidence type="ECO:0000256" key="4">
    <source>
        <dbReference type="PROSITE-ProRule" id="PRU00433"/>
    </source>
</evidence>
<evidence type="ECO:0000313" key="7">
    <source>
        <dbReference type="Proteomes" id="UP000010798"/>
    </source>
</evidence>
<dbReference type="STRING" id="886293.Sinac_4951"/>
<dbReference type="OrthoDB" id="9772811at2"/>
<dbReference type="InterPro" id="IPR015943">
    <property type="entry name" value="WD40/YVTN_repeat-like_dom_sf"/>
</dbReference>
<dbReference type="SUPFAM" id="SSF50974">
    <property type="entry name" value="Nitrous oxide reductase, N-terminal domain"/>
    <property type="match status" value="2"/>
</dbReference>
<dbReference type="EMBL" id="CP003364">
    <property type="protein sequence ID" value="AGA29107.1"/>
    <property type="molecule type" value="Genomic_DNA"/>
</dbReference>
<dbReference type="Gene3D" id="2.130.10.10">
    <property type="entry name" value="YVTN repeat-like/Quinoprotein amine dehydrogenase"/>
    <property type="match status" value="2"/>
</dbReference>
<dbReference type="HOGENOM" id="CLU_019300_0_0_0"/>
<keyword evidence="1 4" id="KW-0349">Heme</keyword>
<dbReference type="GO" id="GO:0020037">
    <property type="term" value="F:heme binding"/>
    <property type="evidence" value="ECO:0007669"/>
    <property type="project" value="InterPro"/>
</dbReference>
<dbReference type="InterPro" id="IPR011045">
    <property type="entry name" value="N2O_reductase_N"/>
</dbReference>
<dbReference type="InterPro" id="IPR051200">
    <property type="entry name" value="Host-pathogen_enzymatic-act"/>
</dbReference>
<dbReference type="Gene3D" id="1.10.760.10">
    <property type="entry name" value="Cytochrome c-like domain"/>
    <property type="match status" value="2"/>
</dbReference>
<proteinExistence type="predicted"/>
<dbReference type="Proteomes" id="UP000010798">
    <property type="component" value="Chromosome"/>
</dbReference>
<protein>
    <submittedName>
        <fullName evidence="6">YVTN family beta-propeller repeat protein</fullName>
    </submittedName>
</protein>
<dbReference type="AlphaFoldDB" id="L0DIM1"/>
<feature type="domain" description="Cytochrome c" evidence="5">
    <location>
        <begin position="519"/>
        <end position="621"/>
    </location>
</feature>
<name>L0DIM1_SINAD</name>